<evidence type="ECO:0000313" key="1">
    <source>
        <dbReference type="EMBL" id="KXN71010.1"/>
    </source>
</evidence>
<dbReference type="InterPro" id="IPR001128">
    <property type="entry name" value="Cyt_P450"/>
</dbReference>
<keyword evidence="2" id="KW-1185">Reference proteome</keyword>
<dbReference type="OrthoDB" id="1470350at2759"/>
<dbReference type="SUPFAM" id="SSF48264">
    <property type="entry name" value="Cytochrome P450"/>
    <property type="match status" value="1"/>
</dbReference>
<dbReference type="Pfam" id="PF00067">
    <property type="entry name" value="p450"/>
    <property type="match status" value="1"/>
</dbReference>
<protein>
    <recommendedName>
        <fullName evidence="3">Cytochrome P450</fullName>
    </recommendedName>
</protein>
<dbReference type="Proteomes" id="UP000070444">
    <property type="component" value="Unassembled WGS sequence"/>
</dbReference>
<sequence length="126" mass="14729">MPKAMNSAFNKTWKPELFEECFNQAVEEWYKLEGKKFSFMIKFKAPEYNIFADSLIKRRKADKDSLFTKFVQASISSNSQEAAVSTRELRLENMFVTGQKTTANIIIATIYYLSRYPEIQENCILK</sequence>
<gene>
    <name evidence="1" type="ORF">CONCODRAFT_6317</name>
</gene>
<dbReference type="GO" id="GO:0005506">
    <property type="term" value="F:iron ion binding"/>
    <property type="evidence" value="ECO:0007669"/>
    <property type="project" value="InterPro"/>
</dbReference>
<accession>A0A137P7M9</accession>
<evidence type="ECO:0000313" key="2">
    <source>
        <dbReference type="Proteomes" id="UP000070444"/>
    </source>
</evidence>
<name>A0A137P7M9_CONC2</name>
<proteinExistence type="predicted"/>
<dbReference type="InterPro" id="IPR036396">
    <property type="entry name" value="Cyt_P450_sf"/>
</dbReference>
<dbReference type="GO" id="GO:0016705">
    <property type="term" value="F:oxidoreductase activity, acting on paired donors, with incorporation or reduction of molecular oxygen"/>
    <property type="evidence" value="ECO:0007669"/>
    <property type="project" value="InterPro"/>
</dbReference>
<dbReference type="GO" id="GO:0004497">
    <property type="term" value="F:monooxygenase activity"/>
    <property type="evidence" value="ECO:0007669"/>
    <property type="project" value="InterPro"/>
</dbReference>
<dbReference type="GO" id="GO:0020037">
    <property type="term" value="F:heme binding"/>
    <property type="evidence" value="ECO:0007669"/>
    <property type="project" value="InterPro"/>
</dbReference>
<dbReference type="AlphaFoldDB" id="A0A137P7M9"/>
<dbReference type="EMBL" id="KQ964486">
    <property type="protein sequence ID" value="KXN71010.1"/>
    <property type="molecule type" value="Genomic_DNA"/>
</dbReference>
<reference evidence="1 2" key="1">
    <citation type="journal article" date="2015" name="Genome Biol. Evol.">
        <title>Phylogenomic analyses indicate that early fungi evolved digesting cell walls of algal ancestors of land plants.</title>
        <authorList>
            <person name="Chang Y."/>
            <person name="Wang S."/>
            <person name="Sekimoto S."/>
            <person name="Aerts A.L."/>
            <person name="Choi C."/>
            <person name="Clum A."/>
            <person name="LaButti K.M."/>
            <person name="Lindquist E.A."/>
            <person name="Yee Ngan C."/>
            <person name="Ohm R.A."/>
            <person name="Salamov A.A."/>
            <person name="Grigoriev I.V."/>
            <person name="Spatafora J.W."/>
            <person name="Berbee M.L."/>
        </authorList>
    </citation>
    <scope>NUCLEOTIDE SEQUENCE [LARGE SCALE GENOMIC DNA]</scope>
    <source>
        <strain evidence="1 2">NRRL 28638</strain>
    </source>
</reference>
<evidence type="ECO:0008006" key="3">
    <source>
        <dbReference type="Google" id="ProtNLM"/>
    </source>
</evidence>
<dbReference type="Gene3D" id="1.10.630.10">
    <property type="entry name" value="Cytochrome P450"/>
    <property type="match status" value="1"/>
</dbReference>
<organism evidence="1 2">
    <name type="scientific">Conidiobolus coronatus (strain ATCC 28846 / CBS 209.66 / NRRL 28638)</name>
    <name type="common">Delacroixia coronata</name>
    <dbReference type="NCBI Taxonomy" id="796925"/>
    <lineage>
        <taxon>Eukaryota</taxon>
        <taxon>Fungi</taxon>
        <taxon>Fungi incertae sedis</taxon>
        <taxon>Zoopagomycota</taxon>
        <taxon>Entomophthoromycotina</taxon>
        <taxon>Entomophthoromycetes</taxon>
        <taxon>Entomophthorales</taxon>
        <taxon>Ancylistaceae</taxon>
        <taxon>Conidiobolus</taxon>
    </lineage>
</organism>